<dbReference type="KEGG" id="asu:Asuc_0732"/>
<evidence type="ECO:0000256" key="1">
    <source>
        <dbReference type="ARBA" id="ARBA00022729"/>
    </source>
</evidence>
<dbReference type="PANTHER" id="PTHR47637">
    <property type="entry name" value="CHAPERONE SURA"/>
    <property type="match status" value="1"/>
</dbReference>
<dbReference type="PROSITE" id="PS50198">
    <property type="entry name" value="PPIC_PPIASE_2"/>
    <property type="match status" value="1"/>
</dbReference>
<protein>
    <submittedName>
        <fullName evidence="9">PpiC-type peptidyl-prolyl cis-trans isomerase</fullName>
    </submittedName>
</protein>
<dbReference type="PANTHER" id="PTHR47637:SF1">
    <property type="entry name" value="CHAPERONE SURA"/>
    <property type="match status" value="1"/>
</dbReference>
<dbReference type="InterPro" id="IPR023058">
    <property type="entry name" value="PPIase_PpiC_CS"/>
</dbReference>
<evidence type="ECO:0000256" key="2">
    <source>
        <dbReference type="ARBA" id="ARBA00022764"/>
    </source>
</evidence>
<dbReference type="PROSITE" id="PS01096">
    <property type="entry name" value="PPIC_PPIASE_1"/>
    <property type="match status" value="1"/>
</dbReference>
<evidence type="ECO:0000256" key="5">
    <source>
        <dbReference type="ARBA" id="ARBA00023235"/>
    </source>
</evidence>
<feature type="signal peptide" evidence="7">
    <location>
        <begin position="1"/>
        <end position="25"/>
    </location>
</feature>
<dbReference type="Pfam" id="PF09312">
    <property type="entry name" value="SurA_N"/>
    <property type="match status" value="1"/>
</dbReference>
<evidence type="ECO:0000256" key="6">
    <source>
        <dbReference type="PROSITE-ProRule" id="PRU00278"/>
    </source>
</evidence>
<dbReference type="Pfam" id="PF00639">
    <property type="entry name" value="Rotamase"/>
    <property type="match status" value="1"/>
</dbReference>
<dbReference type="EMBL" id="CP000746">
    <property type="protein sequence ID" value="ABR74104.1"/>
    <property type="molecule type" value="Genomic_DNA"/>
</dbReference>
<keyword evidence="1 7" id="KW-0732">Signal</keyword>
<evidence type="ECO:0000256" key="3">
    <source>
        <dbReference type="ARBA" id="ARBA00023110"/>
    </source>
</evidence>
<dbReference type="Gene3D" id="3.10.50.40">
    <property type="match status" value="1"/>
</dbReference>
<keyword evidence="2" id="KW-0574">Periplasm</keyword>
<keyword evidence="3 6" id="KW-0697">Rotamase</keyword>
<dbReference type="eggNOG" id="COG0760">
    <property type="taxonomic scope" value="Bacteria"/>
</dbReference>
<evidence type="ECO:0000256" key="4">
    <source>
        <dbReference type="ARBA" id="ARBA00023186"/>
    </source>
</evidence>
<sequence>MKLGSLKAIALAAMGLFVISSGAQAVKVEQVVATVNGEPILESQLQRVMGKRANTESNRRVAVDKIIDDMLVQKAVKESGVKVNPAQVNQIVHNIADQNGLTYGQLLDALDYQGISLSQFKANISNQILMAEVRNRSIGKGVDVSREQVEELSRKMLQQAKAGGNPKAITATQYKARHILLKLTPLLNDAQAKAQLTQIRADIQSGKTTFAEAAKNYSKDYLSGANGGDLGFAFPENYVPEFAKMMTTAKQGVISAPFKTEFGWHILEVTDTRQGDITDVAYRQKAYETLVNEQLREYSKDWVKALRKHAEIKYLVQ</sequence>
<keyword evidence="4" id="KW-0143">Chaperone</keyword>
<dbReference type="STRING" id="339671.Asuc_0732"/>
<reference evidence="10" key="1">
    <citation type="journal article" date="2010" name="BMC Genomics">
        <title>A genomic perspective on the potential of Actinobacillus succinogenes for industrial succinate production.</title>
        <authorList>
            <person name="McKinlay J.B."/>
            <person name="Laivenieks M."/>
            <person name="Schindler B.D."/>
            <person name="McKinlay A.A."/>
            <person name="Siddaramappa S."/>
            <person name="Challacombe J.F."/>
            <person name="Lowry S.R."/>
            <person name="Clum A."/>
            <person name="Lapidus A.L."/>
            <person name="Burkhart K.B."/>
            <person name="Harkins V."/>
            <person name="Vieille C."/>
        </authorList>
    </citation>
    <scope>NUCLEOTIDE SEQUENCE [LARGE SCALE GENOMIC DNA]</scope>
    <source>
        <strain evidence="10">ATCC 55618 / DSM 22257 / CCUG 43843 / 130Z</strain>
    </source>
</reference>
<evidence type="ECO:0000256" key="7">
    <source>
        <dbReference type="SAM" id="SignalP"/>
    </source>
</evidence>
<feature type="chain" id="PRO_5007909626" evidence="7">
    <location>
        <begin position="26"/>
        <end position="317"/>
    </location>
</feature>
<dbReference type="GO" id="GO:0003755">
    <property type="term" value="F:peptidyl-prolyl cis-trans isomerase activity"/>
    <property type="evidence" value="ECO:0007669"/>
    <property type="project" value="UniProtKB-KW"/>
</dbReference>
<dbReference type="InterPro" id="IPR015391">
    <property type="entry name" value="SurA_N"/>
</dbReference>
<dbReference type="InterPro" id="IPR000297">
    <property type="entry name" value="PPIase_PpiC"/>
</dbReference>
<evidence type="ECO:0000313" key="9">
    <source>
        <dbReference type="EMBL" id="ABR74104.1"/>
    </source>
</evidence>
<feature type="domain" description="PpiC" evidence="8">
    <location>
        <begin position="171"/>
        <end position="271"/>
    </location>
</feature>
<dbReference type="AlphaFoldDB" id="A6VMA7"/>
<evidence type="ECO:0000259" key="8">
    <source>
        <dbReference type="PROSITE" id="PS50198"/>
    </source>
</evidence>
<dbReference type="RefSeq" id="WP_012072483.1">
    <property type="nucleotide sequence ID" value="NC_009655.1"/>
</dbReference>
<dbReference type="InterPro" id="IPR027304">
    <property type="entry name" value="Trigger_fact/SurA_dom_sf"/>
</dbReference>
<name>A6VMA7_ACTSZ</name>
<dbReference type="Proteomes" id="UP000001114">
    <property type="component" value="Chromosome"/>
</dbReference>
<evidence type="ECO:0000313" key="10">
    <source>
        <dbReference type="Proteomes" id="UP000001114"/>
    </source>
</evidence>
<keyword evidence="5 6" id="KW-0413">Isomerase</keyword>
<proteinExistence type="predicted"/>
<dbReference type="OrthoDB" id="14196at2"/>
<gene>
    <name evidence="9" type="ordered locus">Asuc_0732</name>
</gene>
<keyword evidence="10" id="KW-1185">Reference proteome</keyword>
<accession>A6VMA7</accession>
<dbReference type="SUPFAM" id="SSF54534">
    <property type="entry name" value="FKBP-like"/>
    <property type="match status" value="1"/>
</dbReference>
<dbReference type="InterPro" id="IPR046357">
    <property type="entry name" value="PPIase_dom_sf"/>
</dbReference>
<dbReference type="InterPro" id="IPR050280">
    <property type="entry name" value="OMP_Chaperone_SurA"/>
</dbReference>
<dbReference type="Gene3D" id="1.10.4030.10">
    <property type="entry name" value="Porin chaperone SurA, peptide-binding domain"/>
    <property type="match status" value="1"/>
</dbReference>
<dbReference type="SUPFAM" id="SSF109998">
    <property type="entry name" value="Triger factor/SurA peptide-binding domain-like"/>
    <property type="match status" value="1"/>
</dbReference>
<organism evidence="9 10">
    <name type="scientific">Actinobacillus succinogenes (strain ATCC 55618 / DSM 22257 / CCUG 43843 / 130Z)</name>
    <dbReference type="NCBI Taxonomy" id="339671"/>
    <lineage>
        <taxon>Bacteria</taxon>
        <taxon>Pseudomonadati</taxon>
        <taxon>Pseudomonadota</taxon>
        <taxon>Gammaproteobacteria</taxon>
        <taxon>Pasteurellales</taxon>
        <taxon>Pasteurellaceae</taxon>
        <taxon>Actinobacillus</taxon>
    </lineage>
</organism>
<dbReference type="HOGENOM" id="CLU_034646_11_0_6"/>